<dbReference type="InterPro" id="IPR036625">
    <property type="entry name" value="E3-bd_dom_sf"/>
</dbReference>
<dbReference type="InterPro" id="IPR045257">
    <property type="entry name" value="E2/Pdx1"/>
</dbReference>
<comment type="caution">
    <text evidence="8">The sequence shown here is derived from an EMBL/GenBank/DDBJ whole genome shotgun (WGS) entry which is preliminary data.</text>
</comment>
<dbReference type="Gene3D" id="2.40.50.100">
    <property type="match status" value="1"/>
</dbReference>
<dbReference type="Pfam" id="PF00198">
    <property type="entry name" value="2-oxoacid_dh"/>
    <property type="match status" value="1"/>
</dbReference>
<dbReference type="CDD" id="cd06849">
    <property type="entry name" value="lipoyl_domain"/>
    <property type="match status" value="1"/>
</dbReference>
<dbReference type="PROSITE" id="PS51826">
    <property type="entry name" value="PSBD"/>
    <property type="match status" value="1"/>
</dbReference>
<dbReference type="EC" id="2.3.1.-" evidence="4"/>
<keyword evidence="4" id="KW-0012">Acyltransferase</keyword>
<evidence type="ECO:0000259" key="6">
    <source>
        <dbReference type="PROSITE" id="PS50968"/>
    </source>
</evidence>
<organism evidence="8 9">
    <name type="scientific">Herbiconiux aconitum</name>
    <dbReference type="NCBI Taxonomy" id="2970913"/>
    <lineage>
        <taxon>Bacteria</taxon>
        <taxon>Bacillati</taxon>
        <taxon>Actinomycetota</taxon>
        <taxon>Actinomycetes</taxon>
        <taxon>Micrococcales</taxon>
        <taxon>Microbacteriaceae</taxon>
        <taxon>Herbiconiux</taxon>
    </lineage>
</organism>
<evidence type="ECO:0000313" key="8">
    <source>
        <dbReference type="EMBL" id="MCS5717144.1"/>
    </source>
</evidence>
<feature type="region of interest" description="Disordered" evidence="5">
    <location>
        <begin position="177"/>
        <end position="226"/>
    </location>
</feature>
<dbReference type="RefSeq" id="WP_259505160.1">
    <property type="nucleotide sequence ID" value="NZ_JANLCM010000001.1"/>
</dbReference>
<comment type="similarity">
    <text evidence="2 4">Belongs to the 2-oxoacid dehydrogenase family.</text>
</comment>
<evidence type="ECO:0000256" key="1">
    <source>
        <dbReference type="ARBA" id="ARBA00001938"/>
    </source>
</evidence>
<dbReference type="SUPFAM" id="SSF51230">
    <property type="entry name" value="Single hybrid motif"/>
    <property type="match status" value="1"/>
</dbReference>
<feature type="domain" description="Peripheral subunit-binding (PSBD)" evidence="7">
    <location>
        <begin position="231"/>
        <end position="268"/>
    </location>
</feature>
<dbReference type="InterPro" id="IPR004167">
    <property type="entry name" value="PSBD"/>
</dbReference>
<keyword evidence="3 4" id="KW-0450">Lipoyl</keyword>
<reference evidence="8" key="1">
    <citation type="submission" date="2022-08" db="EMBL/GenBank/DDBJ databases">
        <authorList>
            <person name="Deng Y."/>
            <person name="Han X.-F."/>
            <person name="Zhang Y.-Q."/>
        </authorList>
    </citation>
    <scope>NUCLEOTIDE SEQUENCE</scope>
    <source>
        <strain evidence="8">CPCC 205763</strain>
    </source>
</reference>
<name>A0ABT2GLQ3_9MICO</name>
<feature type="compositionally biased region" description="Low complexity" evidence="5">
    <location>
        <begin position="278"/>
        <end position="309"/>
    </location>
</feature>
<dbReference type="Proteomes" id="UP001165584">
    <property type="component" value="Unassembled WGS sequence"/>
</dbReference>
<dbReference type="Gene3D" id="4.10.320.10">
    <property type="entry name" value="E3-binding domain"/>
    <property type="match status" value="1"/>
</dbReference>
<feature type="compositionally biased region" description="Low complexity" evidence="5">
    <location>
        <begin position="152"/>
        <end position="161"/>
    </location>
</feature>
<evidence type="ECO:0000259" key="7">
    <source>
        <dbReference type="PROSITE" id="PS51826"/>
    </source>
</evidence>
<feature type="compositionally biased region" description="Low complexity" evidence="5">
    <location>
        <begin position="177"/>
        <end position="195"/>
    </location>
</feature>
<evidence type="ECO:0000256" key="3">
    <source>
        <dbReference type="ARBA" id="ARBA00022823"/>
    </source>
</evidence>
<dbReference type="InterPro" id="IPR000089">
    <property type="entry name" value="Biotin_lipoyl"/>
</dbReference>
<dbReference type="PROSITE" id="PS50968">
    <property type="entry name" value="BIOTINYL_LIPOYL"/>
    <property type="match status" value="1"/>
</dbReference>
<dbReference type="SUPFAM" id="SSF52777">
    <property type="entry name" value="CoA-dependent acyltransferases"/>
    <property type="match status" value="1"/>
</dbReference>
<dbReference type="PANTHER" id="PTHR23151:SF90">
    <property type="entry name" value="DIHYDROLIPOYLLYSINE-RESIDUE ACETYLTRANSFERASE COMPONENT OF PYRUVATE DEHYDROGENASE COMPLEX, MITOCHONDRIAL-RELATED"/>
    <property type="match status" value="1"/>
</dbReference>
<dbReference type="Pfam" id="PF00364">
    <property type="entry name" value="Biotin_lipoyl"/>
    <property type="match status" value="1"/>
</dbReference>
<dbReference type="Pfam" id="PF02817">
    <property type="entry name" value="E3_binding"/>
    <property type="match status" value="1"/>
</dbReference>
<proteinExistence type="inferred from homology"/>
<feature type="region of interest" description="Disordered" evidence="5">
    <location>
        <begin position="101"/>
        <end position="161"/>
    </location>
</feature>
<evidence type="ECO:0000313" key="9">
    <source>
        <dbReference type="Proteomes" id="UP001165584"/>
    </source>
</evidence>
<evidence type="ECO:0000256" key="4">
    <source>
        <dbReference type="RuleBase" id="RU003423"/>
    </source>
</evidence>
<keyword evidence="9" id="KW-1185">Reference proteome</keyword>
<dbReference type="PANTHER" id="PTHR23151">
    <property type="entry name" value="DIHYDROLIPOAMIDE ACETYL/SUCCINYL-TRANSFERASE-RELATED"/>
    <property type="match status" value="1"/>
</dbReference>
<accession>A0ABT2GLQ3</accession>
<dbReference type="InterPro" id="IPR001078">
    <property type="entry name" value="2-oxoacid_DH_actylTfrase"/>
</dbReference>
<evidence type="ECO:0000256" key="5">
    <source>
        <dbReference type="SAM" id="MobiDB-lite"/>
    </source>
</evidence>
<feature type="domain" description="Lipoyl-binding" evidence="6">
    <location>
        <begin position="2"/>
        <end position="77"/>
    </location>
</feature>
<dbReference type="EMBL" id="JANLCM010000001">
    <property type="protein sequence ID" value="MCS5717144.1"/>
    <property type="molecule type" value="Genomic_DNA"/>
</dbReference>
<protein>
    <recommendedName>
        <fullName evidence="4">Dihydrolipoamide acetyltransferase component of pyruvate dehydrogenase complex</fullName>
        <ecNumber evidence="4">2.3.1.-</ecNumber>
    </recommendedName>
</protein>
<feature type="compositionally biased region" description="Low complexity" evidence="5">
    <location>
        <begin position="101"/>
        <end position="138"/>
    </location>
</feature>
<gene>
    <name evidence="8" type="ORF">N1027_03235</name>
</gene>
<keyword evidence="4" id="KW-0808">Transferase</keyword>
<comment type="cofactor">
    <cofactor evidence="1 4">
        <name>(R)-lipoate</name>
        <dbReference type="ChEBI" id="CHEBI:83088"/>
    </cofactor>
</comment>
<dbReference type="InterPro" id="IPR011053">
    <property type="entry name" value="Single_hybrid_motif"/>
</dbReference>
<dbReference type="InterPro" id="IPR023213">
    <property type="entry name" value="CAT-like_dom_sf"/>
</dbReference>
<evidence type="ECO:0000256" key="2">
    <source>
        <dbReference type="ARBA" id="ARBA00007317"/>
    </source>
</evidence>
<feature type="region of interest" description="Disordered" evidence="5">
    <location>
        <begin position="278"/>
        <end position="316"/>
    </location>
</feature>
<dbReference type="SUPFAM" id="SSF47005">
    <property type="entry name" value="Peripheral subunit-binding domain of 2-oxo acid dehydrogenase complex"/>
    <property type="match status" value="1"/>
</dbReference>
<sequence length="537" mass="52904">MAQIIRMPSVLAGSEEAAIANWLVTEGQVIAVGEPLAEIETEKAIVEYNAEEAGIVGRVLLAAGESGEIGAPIAVLIAEGETAADIDAALGGSPAAPAAAAAADTASEATTDAPATPAASPTASGASALSAPAGAAGTVEPESGASARDPESGAPVAEAASVAQAASAADTLDPAASASATATTTGSAPVASGQGAASGQGDPSGEGDASGTAPGGTSASRVGDASGDRLFVSPIARKLARERGLDPATIAGSGPGGRIVRRDVEEALASGSVTAAAPASPASASASPAASGVPAAPAAPAPASAASTATTGDWDLIPHTGMRRAIARRLTESKSTVPHFYLTAEPRVDALLALRAEVNAQSPVRVSVNDFVVKAVAAAFAEVPEANVTWSDEGMRKHHAVDIAVAVATDGGLLTPVVRGVDSKSLTAVSSTIQELVAKAKDKRLKQDELEGGSFSVSNLGMYGTVEFSAILNPPQSGILAVGAAKQQAVVIDGELAVATVMRCTLSVDHRAVDGALAAQWLAAFTKRIENPLSILL</sequence>
<dbReference type="Gene3D" id="3.30.559.10">
    <property type="entry name" value="Chloramphenicol acetyltransferase-like domain"/>
    <property type="match status" value="1"/>
</dbReference>